<comment type="caution">
    <text evidence="1">The sequence shown here is derived from an EMBL/GenBank/DDBJ whole genome shotgun (WGS) entry which is preliminary data.</text>
</comment>
<dbReference type="EMBL" id="BKCJ010002935">
    <property type="protein sequence ID" value="GEU51895.1"/>
    <property type="molecule type" value="Genomic_DNA"/>
</dbReference>
<name>A0A6L2KV62_TANCI</name>
<organism evidence="1">
    <name type="scientific">Tanacetum cinerariifolium</name>
    <name type="common">Dalmatian daisy</name>
    <name type="synonym">Chrysanthemum cinerariifolium</name>
    <dbReference type="NCBI Taxonomy" id="118510"/>
    <lineage>
        <taxon>Eukaryota</taxon>
        <taxon>Viridiplantae</taxon>
        <taxon>Streptophyta</taxon>
        <taxon>Embryophyta</taxon>
        <taxon>Tracheophyta</taxon>
        <taxon>Spermatophyta</taxon>
        <taxon>Magnoliopsida</taxon>
        <taxon>eudicotyledons</taxon>
        <taxon>Gunneridae</taxon>
        <taxon>Pentapetalae</taxon>
        <taxon>asterids</taxon>
        <taxon>campanulids</taxon>
        <taxon>Asterales</taxon>
        <taxon>Asteraceae</taxon>
        <taxon>Asteroideae</taxon>
        <taxon>Anthemideae</taxon>
        <taxon>Anthemidinae</taxon>
        <taxon>Tanacetum</taxon>
    </lineage>
</organism>
<evidence type="ECO:0000313" key="1">
    <source>
        <dbReference type="EMBL" id="GEU51895.1"/>
    </source>
</evidence>
<sequence>MKSIRDPKVRLAHRCIATIISGRKESTNRVIKIDLYYLYCIYTNEVICNIPYWLAKYSKSVGDKNLICEGMLVTKIARSFGVLIGKLMNALSVKPTPHVFKKKSLIAMRVIMELHTGGCCWPATREAEVEEEDEGDDGRDEATEGYVGYKGVGGSTNIYRNMSQGDGNTHDLGSFGEETNEITDLHQILEEVLLTERGDGVTGIKRRRRDPSSDSQRFIDGVRDLVTTSKI</sequence>
<proteinExistence type="predicted"/>
<gene>
    <name evidence="1" type="ORF">Tci_023873</name>
</gene>
<dbReference type="AlphaFoldDB" id="A0A6L2KV62"/>
<accession>A0A6L2KV62</accession>
<reference evidence="1" key="1">
    <citation type="journal article" date="2019" name="Sci. Rep.">
        <title>Draft genome of Tanacetum cinerariifolium, the natural source of mosquito coil.</title>
        <authorList>
            <person name="Yamashiro T."/>
            <person name="Shiraishi A."/>
            <person name="Satake H."/>
            <person name="Nakayama K."/>
        </authorList>
    </citation>
    <scope>NUCLEOTIDE SEQUENCE</scope>
</reference>
<protein>
    <submittedName>
        <fullName evidence="1">Uncharacterized protein</fullName>
    </submittedName>
</protein>